<dbReference type="GO" id="GO:0008836">
    <property type="term" value="F:diaminopimelate decarboxylase activity"/>
    <property type="evidence" value="ECO:0007669"/>
    <property type="project" value="TreeGrafter"/>
</dbReference>
<dbReference type="RefSeq" id="WP_036885186.1">
    <property type="nucleotide sequence ID" value="NZ_JQZW01000019.1"/>
</dbReference>
<accession>A0A0A2G3Z6</accession>
<evidence type="ECO:0000313" key="14">
    <source>
        <dbReference type="Proteomes" id="UP000030134"/>
    </source>
</evidence>
<feature type="binding site" evidence="11">
    <location>
        <position position="277"/>
    </location>
    <ligand>
        <name>substrate</name>
    </ligand>
</feature>
<comment type="catalytic activity">
    <reaction evidence="10">
        <text>carboxynorspermidine + H(+) = norspermidine + CO2</text>
        <dbReference type="Rhea" id="RHEA:34099"/>
        <dbReference type="ChEBI" id="CHEBI:15378"/>
        <dbReference type="ChEBI" id="CHEBI:16526"/>
        <dbReference type="ChEBI" id="CHEBI:57920"/>
        <dbReference type="ChEBI" id="CHEBI:65070"/>
        <dbReference type="EC" id="4.1.1.96"/>
    </reaction>
</comment>
<dbReference type="PANTHER" id="PTHR43727">
    <property type="entry name" value="DIAMINOPIMELATE DECARBOXYLASE"/>
    <property type="match status" value="1"/>
</dbReference>
<dbReference type="Gene3D" id="3.20.20.10">
    <property type="entry name" value="Alanine racemase"/>
    <property type="match status" value="1"/>
</dbReference>
<evidence type="ECO:0000256" key="2">
    <source>
        <dbReference type="ARBA" id="ARBA00012259"/>
    </source>
</evidence>
<feature type="domain" description="Orn/DAP/Arg decarboxylase 2 C-terminal" evidence="12">
    <location>
        <begin position="105"/>
        <end position="334"/>
    </location>
</feature>
<dbReference type="Gene3D" id="2.40.37.10">
    <property type="entry name" value="Lyase, Ornithine Decarboxylase, Chain A, domain 1"/>
    <property type="match status" value="1"/>
</dbReference>
<dbReference type="Proteomes" id="UP000030134">
    <property type="component" value="Unassembled WGS sequence"/>
</dbReference>
<evidence type="ECO:0000256" key="5">
    <source>
        <dbReference type="ARBA" id="ARBA00022898"/>
    </source>
</evidence>
<protein>
    <recommendedName>
        <fullName evidence="3">Carboxynorspermidine/carboxyspermidine decarboxylase</fullName>
        <ecNumber evidence="2">4.1.1.96</ecNumber>
    </recommendedName>
</protein>
<dbReference type="NCBIfam" id="TIGR01047">
    <property type="entry name" value="nspC"/>
    <property type="match status" value="1"/>
</dbReference>
<comment type="caution">
    <text evidence="13">The sequence shown here is derived from an EMBL/GenBank/DDBJ whole genome shotgun (WGS) entry which is preliminary data.</text>
</comment>
<dbReference type="GO" id="GO:0009089">
    <property type="term" value="P:lysine biosynthetic process via diaminopimelate"/>
    <property type="evidence" value="ECO:0007669"/>
    <property type="project" value="TreeGrafter"/>
</dbReference>
<evidence type="ECO:0000256" key="10">
    <source>
        <dbReference type="ARBA" id="ARBA00047389"/>
    </source>
</evidence>
<evidence type="ECO:0000256" key="8">
    <source>
        <dbReference type="ARBA" id="ARBA00025802"/>
    </source>
</evidence>
<dbReference type="InterPro" id="IPR009006">
    <property type="entry name" value="Ala_racemase/Decarboxylase_C"/>
</dbReference>
<dbReference type="Pfam" id="PF00278">
    <property type="entry name" value="Orn_DAP_Arg_deC"/>
    <property type="match status" value="1"/>
</dbReference>
<reference evidence="13 14" key="1">
    <citation type="submission" date="2014-08" db="EMBL/GenBank/DDBJ databases">
        <title>Porphyromonas gingivicanis strain:COT-022_OH1391 Genome sequencing.</title>
        <authorList>
            <person name="Wallis C."/>
            <person name="Deusch O."/>
            <person name="O'Flynn C."/>
            <person name="Davis I."/>
            <person name="Jospin G."/>
            <person name="Darling A.E."/>
            <person name="Coil D.A."/>
            <person name="Alexiev A."/>
            <person name="Horsfall A."/>
            <person name="Kirkwood N."/>
            <person name="Harris S."/>
            <person name="Eisen J.A."/>
        </authorList>
    </citation>
    <scope>NUCLEOTIDE SEQUENCE [LARGE SCALE GENOMIC DNA]</scope>
    <source>
        <strain evidence="14">COT-022 OH1391</strain>
    </source>
</reference>
<evidence type="ECO:0000256" key="11">
    <source>
        <dbReference type="PIRSR" id="PIRSR038941-1"/>
    </source>
</evidence>
<keyword evidence="4" id="KW-0210">Decarboxylase</keyword>
<dbReference type="PIRSF" id="PIRSF038941">
    <property type="entry name" value="NspC"/>
    <property type="match status" value="1"/>
</dbReference>
<dbReference type="EC" id="4.1.1.96" evidence="2"/>
<sequence length="378" mass="42961">MKTTNWNREQPCYVMEEDLLRRNLALIRSVADATGVEIIVAFKAFALWKTFPIFREYNFASTASSLWEAQLGFEELGQRAHAFSPAYQNREFAQWEKYCSHITYNSLSQYSSLGTPSQNNISYGLRINPKYSPVETDLYNPAMPGSRFGISAQELGLHLPKGIEGLHCHVLCEGNSFQLEKLLSIIERDFASPLREAKWLNLGGGHLMTHKEYNVDHLIAVLKAFRQRYPHLKVILEPGSAFAWQTGFLRSHVVDIVEHDGIKTAILDVSFTCHMPDCLEMPYQPTVRGANSTPVAGQPTYRLGGNSCLSGDYMGDWSFEQPLKVGDEIIFEDMIHYTTVKTNMFNGIAHPALVLLRSNGEEELLRAFDYEDYKQRMD</sequence>
<gene>
    <name evidence="13" type="ORF">HQ36_08670</name>
</gene>
<comment type="similarity">
    <text evidence="8">Belongs to the Orn/Lys/Arg decarboxylase class-II family. NspC subfamily.</text>
</comment>
<name>A0A0A2G3Z6_9PORP</name>
<evidence type="ECO:0000256" key="7">
    <source>
        <dbReference type="ARBA" id="ARBA00023239"/>
    </source>
</evidence>
<evidence type="ECO:0000256" key="1">
    <source>
        <dbReference type="ARBA" id="ARBA00001933"/>
    </source>
</evidence>
<dbReference type="SUPFAM" id="SSF50621">
    <property type="entry name" value="Alanine racemase C-terminal domain-like"/>
    <property type="match status" value="1"/>
</dbReference>
<dbReference type="CDD" id="cd06829">
    <property type="entry name" value="PLPDE_III_CANSDC"/>
    <property type="match status" value="1"/>
</dbReference>
<dbReference type="PANTHER" id="PTHR43727:SF1">
    <property type="entry name" value="CARBOXYNORSPERMIDINE_CARBOXYSPERMIDINE DECARBOXYLASE"/>
    <property type="match status" value="1"/>
</dbReference>
<dbReference type="AlphaFoldDB" id="A0A0A2G3Z6"/>
<dbReference type="EMBL" id="JQZW01000019">
    <property type="protein sequence ID" value="KGN97085.1"/>
    <property type="molecule type" value="Genomic_DNA"/>
</dbReference>
<dbReference type="SUPFAM" id="SSF51419">
    <property type="entry name" value="PLP-binding barrel"/>
    <property type="match status" value="1"/>
</dbReference>
<organism evidence="13 14">
    <name type="scientific">Porphyromonas gingivicanis</name>
    <dbReference type="NCBI Taxonomy" id="266762"/>
    <lineage>
        <taxon>Bacteria</taxon>
        <taxon>Pseudomonadati</taxon>
        <taxon>Bacteroidota</taxon>
        <taxon>Bacteroidia</taxon>
        <taxon>Bacteroidales</taxon>
        <taxon>Porphyromonadaceae</taxon>
        <taxon>Porphyromonas</taxon>
    </lineage>
</organism>
<dbReference type="InterPro" id="IPR022643">
    <property type="entry name" value="De-COase2_C"/>
</dbReference>
<dbReference type="InterPro" id="IPR005730">
    <property type="entry name" value="Nsp_de-COase"/>
</dbReference>
<proteinExistence type="inferred from homology"/>
<evidence type="ECO:0000256" key="6">
    <source>
        <dbReference type="ARBA" id="ARBA00023066"/>
    </source>
</evidence>
<keyword evidence="5" id="KW-0663">Pyridoxal phosphate</keyword>
<keyword evidence="14" id="KW-1185">Reference proteome</keyword>
<evidence type="ECO:0000256" key="4">
    <source>
        <dbReference type="ARBA" id="ARBA00022793"/>
    </source>
</evidence>
<dbReference type="eggNOG" id="COG0019">
    <property type="taxonomic scope" value="Bacteria"/>
</dbReference>
<evidence type="ECO:0000313" key="13">
    <source>
        <dbReference type="EMBL" id="KGN97085.1"/>
    </source>
</evidence>
<comment type="cofactor">
    <cofactor evidence="1">
        <name>pyridoxal 5'-phosphate</name>
        <dbReference type="ChEBI" id="CHEBI:597326"/>
    </cofactor>
</comment>
<dbReference type="GO" id="GO:0045312">
    <property type="term" value="P:nor-spermidine biosynthetic process"/>
    <property type="evidence" value="ECO:0007669"/>
    <property type="project" value="InterPro"/>
</dbReference>
<dbReference type="STRING" id="266762.HQ36_08670"/>
<comment type="catalytic activity">
    <reaction evidence="9">
        <text>carboxyspermidine + H(+) = spermidine + CO2</text>
        <dbReference type="Rhea" id="RHEA:34095"/>
        <dbReference type="ChEBI" id="CHEBI:15378"/>
        <dbReference type="ChEBI" id="CHEBI:16526"/>
        <dbReference type="ChEBI" id="CHEBI:57834"/>
        <dbReference type="ChEBI" id="CHEBI:65072"/>
        <dbReference type="EC" id="4.1.1.96"/>
    </reaction>
</comment>
<keyword evidence="6" id="KW-0745">Spermidine biosynthesis</keyword>
<keyword evidence="7" id="KW-0456">Lyase</keyword>
<evidence type="ECO:0000256" key="9">
    <source>
        <dbReference type="ARBA" id="ARBA00047351"/>
    </source>
</evidence>
<evidence type="ECO:0000256" key="3">
    <source>
        <dbReference type="ARBA" id="ARBA00013633"/>
    </source>
</evidence>
<dbReference type="GO" id="GO:0008295">
    <property type="term" value="P:spermidine biosynthetic process"/>
    <property type="evidence" value="ECO:0007669"/>
    <property type="project" value="UniProtKB-KW"/>
</dbReference>
<evidence type="ECO:0000259" key="12">
    <source>
        <dbReference type="Pfam" id="PF00278"/>
    </source>
</evidence>
<dbReference type="InterPro" id="IPR029066">
    <property type="entry name" value="PLP-binding_barrel"/>
</dbReference>